<reference evidence="5 6" key="1">
    <citation type="journal article" date="2016" name="Nat. Commun.">
        <title>Thousands of microbial genomes shed light on interconnected biogeochemical processes in an aquifer system.</title>
        <authorList>
            <person name="Anantharaman K."/>
            <person name="Brown C.T."/>
            <person name="Hug L.A."/>
            <person name="Sharon I."/>
            <person name="Castelle C.J."/>
            <person name="Probst A.J."/>
            <person name="Thomas B.C."/>
            <person name="Singh A."/>
            <person name="Wilkins M.J."/>
            <person name="Karaoz U."/>
            <person name="Brodie E.L."/>
            <person name="Williams K.H."/>
            <person name="Hubbard S.S."/>
            <person name="Banfield J.F."/>
        </authorList>
    </citation>
    <scope>NUCLEOTIDE SEQUENCE [LARGE SCALE GENOMIC DNA]</scope>
</reference>
<accession>A0A1F6EHY9</accession>
<feature type="signal peptide" evidence="2">
    <location>
        <begin position="1"/>
        <end position="21"/>
    </location>
</feature>
<dbReference type="InterPro" id="IPR039448">
    <property type="entry name" value="Beta_helix"/>
</dbReference>
<feature type="chain" id="PRO_5009524160" description="Peptidoglycan binding-like domain-containing protein" evidence="2">
    <location>
        <begin position="22"/>
        <end position="1084"/>
    </location>
</feature>
<dbReference type="InterPro" id="IPR036365">
    <property type="entry name" value="PGBD-like_sf"/>
</dbReference>
<dbReference type="Pfam" id="PF01471">
    <property type="entry name" value="PG_binding_1"/>
    <property type="match status" value="1"/>
</dbReference>
<dbReference type="InterPro" id="IPR011050">
    <property type="entry name" value="Pectin_lyase_fold/virulence"/>
</dbReference>
<dbReference type="Proteomes" id="UP000177306">
    <property type="component" value="Unassembled WGS sequence"/>
</dbReference>
<dbReference type="AlphaFoldDB" id="A0A1F6EHY9"/>
<organism evidence="5 6">
    <name type="scientific">Candidatus Kaiserbacteria bacterium RIFCSPLOWO2_01_FULL_53_17</name>
    <dbReference type="NCBI Taxonomy" id="1798511"/>
    <lineage>
        <taxon>Bacteria</taxon>
        <taxon>Candidatus Kaiseribacteriota</taxon>
    </lineage>
</organism>
<evidence type="ECO:0000313" key="5">
    <source>
        <dbReference type="EMBL" id="OGG73248.1"/>
    </source>
</evidence>
<keyword evidence="2" id="KW-0732">Signal</keyword>
<dbReference type="InterPro" id="IPR036366">
    <property type="entry name" value="PGBDSf"/>
</dbReference>
<dbReference type="InterPro" id="IPR012334">
    <property type="entry name" value="Pectin_lyas_fold"/>
</dbReference>
<evidence type="ECO:0000259" key="3">
    <source>
        <dbReference type="Pfam" id="PF01471"/>
    </source>
</evidence>
<dbReference type="Gene3D" id="1.10.101.10">
    <property type="entry name" value="PGBD-like superfamily/PGBD"/>
    <property type="match status" value="1"/>
</dbReference>
<proteinExistence type="predicted"/>
<evidence type="ECO:0000256" key="2">
    <source>
        <dbReference type="SAM" id="SignalP"/>
    </source>
</evidence>
<evidence type="ECO:0000256" key="1">
    <source>
        <dbReference type="SAM" id="MobiDB-lite"/>
    </source>
</evidence>
<dbReference type="InterPro" id="IPR006626">
    <property type="entry name" value="PbH1"/>
</dbReference>
<gene>
    <name evidence="5" type="ORF">A3A38_03910</name>
</gene>
<dbReference type="SMART" id="SM00710">
    <property type="entry name" value="PbH1"/>
    <property type="match status" value="8"/>
</dbReference>
<dbReference type="InterPro" id="IPR002477">
    <property type="entry name" value="Peptidoglycan-bd-like"/>
</dbReference>
<feature type="domain" description="Right handed beta helix" evidence="4">
    <location>
        <begin position="887"/>
        <end position="1039"/>
    </location>
</feature>
<evidence type="ECO:0000259" key="4">
    <source>
        <dbReference type="Pfam" id="PF13229"/>
    </source>
</evidence>
<evidence type="ECO:0000313" key="6">
    <source>
        <dbReference type="Proteomes" id="UP000177306"/>
    </source>
</evidence>
<protein>
    <recommendedName>
        <fullName evidence="7">Peptidoglycan binding-like domain-containing protein</fullName>
    </recommendedName>
</protein>
<dbReference type="EMBL" id="MFLY01000004">
    <property type="protein sequence ID" value="OGG73248.1"/>
    <property type="molecule type" value="Genomic_DNA"/>
</dbReference>
<dbReference type="Pfam" id="PF13229">
    <property type="entry name" value="Beta_helix"/>
    <property type="match status" value="1"/>
</dbReference>
<feature type="domain" description="Peptidoglycan binding-like" evidence="3">
    <location>
        <begin position="95"/>
        <end position="146"/>
    </location>
</feature>
<dbReference type="SUPFAM" id="SSF51126">
    <property type="entry name" value="Pectin lyase-like"/>
    <property type="match status" value="1"/>
</dbReference>
<feature type="region of interest" description="Disordered" evidence="1">
    <location>
        <begin position="39"/>
        <end position="74"/>
    </location>
</feature>
<name>A0A1F6EHY9_9BACT</name>
<evidence type="ECO:0008006" key="7">
    <source>
        <dbReference type="Google" id="ProtNLM"/>
    </source>
</evidence>
<comment type="caution">
    <text evidence="5">The sequence shown here is derived from an EMBL/GenBank/DDBJ whole genome shotgun (WGS) entry which is preliminary data.</text>
</comment>
<sequence length="1084" mass="114224">MVRTFALTVFGLALFALPALAMTNAELQQYINEINAAARQGQTSPQPTTEAPAHPAPAAPKPATSPTPAAQTANTTVSYNGACPIITRRLTLGMRGEDVSALQRFLTGTGDYAYGEITGYFGLVTQQAVQRYQARTGIVSSGTPDSTGYGAVGPTTRESIKNCTTGSEGTSVADQIAALLAQVAQLQAVLARLQGQTDRSCSFNNQSVAHGASVTAHQSSNVSYGSQCVSQTRTCTNGVLSGSYQYAICTVGPTTSCMFNNQTVANGSSVTAYQSSSVPAGQSCVSQQRTCGEGALSGTYQYALCAVSTASSCTQNGVEVAHGASRTFYSRAGVSLGESCSSYAQSRVCTNGAFSGDASYLYGTCAVGSPTSCSFNNQQVLHGNGVTAYQSASVSYGQMCASQQRICTNGTLSGTYMYASCTPVTGASCTFNGRTIPHASSTIAYQASSVPAGQTCVQQLRTCTNGTLSGSYTHAICSVEQPSNEFRPESYGAAADNATDSTVGIQRAIAAAVARGPGSKVIFSAGAYRVSCTPGQGANSQFCFDIQGTRDLSIEGKGSGSTHIIVTTPTSGLFSLSVTGDIFSESLVRNENIRFTGFSVDYDPLPYTQGTIVAVNSPNSVDVRLDTGMPLPTSASFAPQLRSYARPFSMLIGPSSPKLKLTVDTAFFPTPALLSGDVWRYTDTSGKLASQAAVGDRLVQQGGRAASDVFTIYETKDVTIRDVTIYASANLGVAVWESYGLVRLDGVQVRIKPGTNRLLSANSNATMWRSNRAQPIIENGYFEGNGDDVIDIGANGQLVKSVLSDTRFAIEASWLPARVGDLLQVISPCGALRGEAVISAIALNQQTNNYDVMLATPIPDMRSSGGTTTCTVSGTSSLAPYDSDLVINVDTSGQNAIIRNNTFTFARGVVLINSIGTRIEGNRFTNYDKPIRIGYNPAWRRGPLSRNITIDNNDFANTNAKWPIYIGFHLAGEMPISNITISNNRFRNAQSSTITIDGARDVTLRDNSIVNDTNWPSEFTGNVMIDHANGIVINGLTITDMRKPRMTGLFLGSNIPIGNSGVTVSNFSTNLDSSTPAILDRRGQ</sequence>
<dbReference type="SUPFAM" id="SSF47090">
    <property type="entry name" value="PGBD-like"/>
    <property type="match status" value="1"/>
</dbReference>
<dbReference type="Gene3D" id="2.160.20.10">
    <property type="entry name" value="Single-stranded right-handed beta-helix, Pectin lyase-like"/>
    <property type="match status" value="2"/>
</dbReference>
<feature type="compositionally biased region" description="Pro residues" evidence="1">
    <location>
        <begin position="54"/>
        <end position="65"/>
    </location>
</feature>